<dbReference type="InterPro" id="IPR003226">
    <property type="entry name" value="MYG1_exonuclease"/>
</dbReference>
<evidence type="ECO:0000313" key="1">
    <source>
        <dbReference type="EMBL" id="ADE54510.1"/>
    </source>
</evidence>
<organism evidence="1 2">
    <name type="scientific">Coraliomargarita akajimensis (strain DSM 45221 / IAM 15411 / JCM 23193 / KCTC 12865 / 04OKA010-24)</name>
    <dbReference type="NCBI Taxonomy" id="583355"/>
    <lineage>
        <taxon>Bacteria</taxon>
        <taxon>Pseudomonadati</taxon>
        <taxon>Verrucomicrobiota</taxon>
        <taxon>Opitutia</taxon>
        <taxon>Puniceicoccales</taxon>
        <taxon>Coraliomargaritaceae</taxon>
        <taxon>Coraliomargarita</taxon>
    </lineage>
</organism>
<keyword evidence="2" id="KW-1185">Reference proteome</keyword>
<dbReference type="HOGENOM" id="CLU_952984_0_0_0"/>
<name>D5EJB1_CORAD</name>
<dbReference type="AlphaFoldDB" id="D5EJB1"/>
<sequence length="284" mass="32106">MHITSIVTHPGGAHKDDFLACSVLLTQAAVTIERREPTEAELSDATVAVVDIGHEHSATLNNFDHHQFPREQVPTCALSLVLQKLELYKDAREFCDWLETAEWFDCRGPVDTAAWLGVGRDAMAKLNSPIDITLIRRFASQTVHKPGEPIWELMRMIGEDLIDYLTSLRERLNDVAEHAEIWQLDGFKVVFMPRTEPLPDEPASGLGFHIQQLGIEAETLVTVYPDRRGEGYGMKRFNDDKRIDFTLINSESDVHFTHNQGFIAKTTATDPERLKVLIQQAYLA</sequence>
<proteinExistence type="predicted"/>
<dbReference type="EMBL" id="CP001998">
    <property type="protein sequence ID" value="ADE54510.1"/>
    <property type="molecule type" value="Genomic_DNA"/>
</dbReference>
<evidence type="ECO:0008006" key="3">
    <source>
        <dbReference type="Google" id="ProtNLM"/>
    </source>
</evidence>
<reference evidence="1 2" key="1">
    <citation type="journal article" date="2010" name="Stand. Genomic Sci.">
        <title>Complete genome sequence of Coraliomargarita akajimensis type strain (04OKA010-24).</title>
        <authorList>
            <person name="Mavromatis K."/>
            <person name="Abt B."/>
            <person name="Brambilla E."/>
            <person name="Lapidus A."/>
            <person name="Copeland A."/>
            <person name="Deshpande S."/>
            <person name="Nolan M."/>
            <person name="Lucas S."/>
            <person name="Tice H."/>
            <person name="Cheng J.F."/>
            <person name="Han C."/>
            <person name="Detter J.C."/>
            <person name="Woyke T."/>
            <person name="Goodwin L."/>
            <person name="Pitluck S."/>
            <person name="Held B."/>
            <person name="Brettin T."/>
            <person name="Tapia R."/>
            <person name="Ivanova N."/>
            <person name="Mikhailova N."/>
            <person name="Pati A."/>
            <person name="Liolios K."/>
            <person name="Chen A."/>
            <person name="Palaniappan K."/>
            <person name="Land M."/>
            <person name="Hauser L."/>
            <person name="Chang Y.J."/>
            <person name="Jeffries C.D."/>
            <person name="Rohde M."/>
            <person name="Goker M."/>
            <person name="Bristow J."/>
            <person name="Eisen J.A."/>
            <person name="Markowitz V."/>
            <person name="Hugenholtz P."/>
            <person name="Klenk H.P."/>
            <person name="Kyrpides N.C."/>
        </authorList>
    </citation>
    <scope>NUCLEOTIDE SEQUENCE [LARGE SCALE GENOMIC DNA]</scope>
    <source>
        <strain evidence="2">DSM 45221 / IAM 15411 / JCM 23193 / KCTC 12865</strain>
    </source>
</reference>
<dbReference type="Proteomes" id="UP000000925">
    <property type="component" value="Chromosome"/>
</dbReference>
<dbReference type="STRING" id="583355.Caka_1491"/>
<accession>D5EJB1</accession>
<gene>
    <name evidence="1" type="ordered locus">Caka_1491</name>
</gene>
<dbReference type="eggNOG" id="COG4286">
    <property type="taxonomic scope" value="Bacteria"/>
</dbReference>
<evidence type="ECO:0000313" key="2">
    <source>
        <dbReference type="Proteomes" id="UP000000925"/>
    </source>
</evidence>
<dbReference type="RefSeq" id="WP_013043232.1">
    <property type="nucleotide sequence ID" value="NC_014008.1"/>
</dbReference>
<dbReference type="Pfam" id="PF03690">
    <property type="entry name" value="MYG1_exonuc"/>
    <property type="match status" value="1"/>
</dbReference>
<protein>
    <recommendedName>
        <fullName evidence="3">Metal-dependent protein hydrolase</fullName>
    </recommendedName>
</protein>
<dbReference type="OrthoDB" id="183622at2"/>
<dbReference type="KEGG" id="caa:Caka_1491"/>